<dbReference type="EMBL" id="KZ819603">
    <property type="protein sequence ID" value="PWN34765.1"/>
    <property type="molecule type" value="Genomic_DNA"/>
</dbReference>
<dbReference type="RefSeq" id="XP_025355067.1">
    <property type="nucleotide sequence ID" value="XM_025496432.1"/>
</dbReference>
<comment type="similarity">
    <text evidence="2">Belongs to the glycosyl hydrolase 29 family.</text>
</comment>
<dbReference type="InParanoid" id="A0A316VGY1"/>
<dbReference type="AlphaFoldDB" id="A0A316VGY1"/>
<dbReference type="InterPro" id="IPR016286">
    <property type="entry name" value="FUC_metazoa-typ"/>
</dbReference>
<dbReference type="OrthoDB" id="6039950at2759"/>
<keyword evidence="5 8" id="KW-0378">Hydrolase</keyword>
<dbReference type="InterPro" id="IPR000933">
    <property type="entry name" value="Glyco_hydro_29"/>
</dbReference>
<reference evidence="8 9" key="1">
    <citation type="journal article" date="2018" name="Mol. Biol. Evol.">
        <title>Broad Genomic Sampling Reveals a Smut Pathogenic Ancestry of the Fungal Clade Ustilaginomycotina.</title>
        <authorList>
            <person name="Kijpornyongpan T."/>
            <person name="Mondo S.J."/>
            <person name="Barry K."/>
            <person name="Sandor L."/>
            <person name="Lee J."/>
            <person name="Lipzen A."/>
            <person name="Pangilinan J."/>
            <person name="LaButti K."/>
            <person name="Hainaut M."/>
            <person name="Henrissat B."/>
            <person name="Grigoriev I.V."/>
            <person name="Spatafora J.W."/>
            <person name="Aime M.C."/>
        </authorList>
    </citation>
    <scope>NUCLEOTIDE SEQUENCE [LARGE SCALE GENOMIC DNA]</scope>
    <source>
        <strain evidence="8 9">MCA 3882</strain>
    </source>
</reference>
<dbReference type="InterPro" id="IPR017853">
    <property type="entry name" value="GH"/>
</dbReference>
<dbReference type="GO" id="GO:0016139">
    <property type="term" value="P:glycoside catabolic process"/>
    <property type="evidence" value="ECO:0007669"/>
    <property type="project" value="TreeGrafter"/>
</dbReference>
<dbReference type="Pfam" id="PF01120">
    <property type="entry name" value="Alpha_L_fucos"/>
    <property type="match status" value="1"/>
</dbReference>
<accession>A0A316VGY1</accession>
<dbReference type="SUPFAM" id="SSF51445">
    <property type="entry name" value="(Trans)glycosidases"/>
    <property type="match status" value="1"/>
</dbReference>
<dbReference type="PANTHER" id="PTHR10030">
    <property type="entry name" value="ALPHA-L-FUCOSIDASE"/>
    <property type="match status" value="1"/>
</dbReference>
<evidence type="ECO:0000313" key="8">
    <source>
        <dbReference type="EMBL" id="PWN34765.1"/>
    </source>
</evidence>
<evidence type="ECO:0000256" key="5">
    <source>
        <dbReference type="ARBA" id="ARBA00022801"/>
    </source>
</evidence>
<dbReference type="Gene3D" id="2.60.40.1180">
    <property type="entry name" value="Golgi alpha-mannosidase II"/>
    <property type="match status" value="1"/>
</dbReference>
<evidence type="ECO:0000256" key="2">
    <source>
        <dbReference type="ARBA" id="ARBA00007951"/>
    </source>
</evidence>
<dbReference type="GeneID" id="37018213"/>
<evidence type="ECO:0000256" key="1">
    <source>
        <dbReference type="ARBA" id="ARBA00004071"/>
    </source>
</evidence>
<protein>
    <recommendedName>
        <fullName evidence="3">alpha-L-fucosidase</fullName>
        <ecNumber evidence="3">3.2.1.51</ecNumber>
    </recommendedName>
</protein>
<name>A0A316VGY1_9BASI</name>
<dbReference type="Gene3D" id="3.20.20.80">
    <property type="entry name" value="Glycosidases"/>
    <property type="match status" value="1"/>
</dbReference>
<feature type="domain" description="Glycoside hydrolase family 29 N-terminal" evidence="7">
    <location>
        <begin position="140"/>
        <end position="484"/>
    </location>
</feature>
<keyword evidence="4" id="KW-0732">Signal</keyword>
<evidence type="ECO:0000256" key="4">
    <source>
        <dbReference type="ARBA" id="ARBA00022729"/>
    </source>
</evidence>
<comment type="function">
    <text evidence="1">Alpha-L-fucosidase is responsible for hydrolyzing the alpha-1,6-linked fucose joined to the reducing-end N-acetylglucosamine of the carbohydrate moieties of glycoproteins.</text>
</comment>
<dbReference type="SMART" id="SM00812">
    <property type="entry name" value="Alpha_L_fucos"/>
    <property type="match status" value="1"/>
</dbReference>
<dbReference type="Proteomes" id="UP000245771">
    <property type="component" value="Unassembled WGS sequence"/>
</dbReference>
<dbReference type="PANTHER" id="PTHR10030:SF37">
    <property type="entry name" value="ALPHA-L-FUCOSIDASE-RELATED"/>
    <property type="match status" value="1"/>
</dbReference>
<dbReference type="EC" id="3.2.1.51" evidence="3"/>
<keyword evidence="9" id="KW-1185">Reference proteome</keyword>
<proteinExistence type="inferred from homology"/>
<dbReference type="GO" id="GO:0006004">
    <property type="term" value="P:fucose metabolic process"/>
    <property type="evidence" value="ECO:0007669"/>
    <property type="project" value="InterPro"/>
</dbReference>
<evidence type="ECO:0000256" key="3">
    <source>
        <dbReference type="ARBA" id="ARBA00012662"/>
    </source>
</evidence>
<organism evidence="8 9">
    <name type="scientific">Meira miltonrushii</name>
    <dbReference type="NCBI Taxonomy" id="1280837"/>
    <lineage>
        <taxon>Eukaryota</taxon>
        <taxon>Fungi</taxon>
        <taxon>Dikarya</taxon>
        <taxon>Basidiomycota</taxon>
        <taxon>Ustilaginomycotina</taxon>
        <taxon>Exobasidiomycetes</taxon>
        <taxon>Exobasidiales</taxon>
        <taxon>Brachybasidiaceae</taxon>
        <taxon>Meira</taxon>
    </lineage>
</organism>
<dbReference type="STRING" id="1280837.A0A316VGY1"/>
<evidence type="ECO:0000313" key="9">
    <source>
        <dbReference type="Proteomes" id="UP000245771"/>
    </source>
</evidence>
<evidence type="ECO:0000256" key="6">
    <source>
        <dbReference type="ARBA" id="ARBA00023295"/>
    </source>
</evidence>
<dbReference type="GO" id="GO:0004560">
    <property type="term" value="F:alpha-L-fucosidase activity"/>
    <property type="evidence" value="ECO:0007669"/>
    <property type="project" value="UniProtKB-EC"/>
</dbReference>
<dbReference type="InterPro" id="IPR013780">
    <property type="entry name" value="Glyco_hydro_b"/>
</dbReference>
<evidence type="ECO:0000259" key="7">
    <source>
        <dbReference type="Pfam" id="PF01120"/>
    </source>
</evidence>
<dbReference type="InterPro" id="IPR057739">
    <property type="entry name" value="Glyco_hydro_29_N"/>
</dbReference>
<dbReference type="PRINTS" id="PR00741">
    <property type="entry name" value="GLHYDRLASE29"/>
</dbReference>
<keyword evidence="6" id="KW-0326">Glycosidase</keyword>
<gene>
    <name evidence="8" type="ORF">FA14DRAFT_120908</name>
</gene>
<sequence>MIPTSKNDPAWHIFAATLVTTPALQGESQKQYFVESVQFTQRWDDIDGERVQFVEVVVVNTPTHGDAAQPITVEVHSRTAKTLKPARVTRLPKGNFIRVDVPVTGGNGDKERATVTIRDANSGHWLTISPGWLVQPGLTDYDSSDASLSRVQAPNWWRDAKLGIMFHYGPYSVPAYGADFYAEWYMHDMSTNNYTKAHHLKTYGEQFNYDDFFEKFTAAKFDASQWVALMEASGARYSVGTTKHHDGFALFDTKDTSNRNSLTYGPKRDLMKELMLAAQNSTVRFGTYFSPVEWFNPIQNPYGFELFAGGPYRNAYTGEAVPYTGFIEKDDFIDDIQSPQQQILMEDYRTNIMWCDIGGPSRGCQNAAKWYNEARKRGQNVVMNNRCGCLWNGFGTPEYATYSGTVQNLWETNEGLAPFSFGFNAQDAPSAYKTPQQLVKMLVDVVSKNGNYLINFGPEASGVIPKAQQDSLLGMGKWLKTNGEAIYGTRYWNLTPQEGDWRFTTKDGLFYMISLSKPSTSYTFTSPIPVRNGDVITLLGAKGIVKYTINEKGLLTINPTATQIGQGNLAWAFRIEQK</sequence>